<dbReference type="HOGENOM" id="CLU_399448_0_0_0"/>
<sequence length="689" mass="80474">MRKLKFLIMLLLIISVSIFARVNIYVISDINIYDLPFFSKAKTGDYIIANDYISVVIGSKDRDDGLAGKIIEAYDNETKRTLIDEYKIFIQNKISSPLKIKLYKTNKYAKIEFEMNDGNIQEYYLGDNKKYIEIKNYIYNKSSKKIKIMLKDIVSFKELFPIIIKTNESGKKVLEIQENFISYSISSENTKIFRTLFTKNFGAVIYKPVYINPDEEKVFSRRLYISKNIEDTRKEILNAEETFKGKIIPFEKISTLANLPVVLYDSDENMISLTYTNSKGEFSFSNVESGYYISIQNSGFSNKKIKIENPEKFLELKTSPIYNKNIYIWPVYLTNHTENSVILNWKTMIAATADIKVYNRGELIKTIYVKNPMTIQHVPITGLVPGEKYVYEVNINNYFVPANIKTVGEFKTKSLNEDNLIFAVYGDTRTYHELHKMVCDEIAKENPEFVINVGDLVEKGDYLPDWDHFFNEISNLAEKSVYYPLLGNHERNSTYYYEAFYLPQGSGDYDKRWYSFKYGKLLFVFLDSNAIGTKQLEDAQLKWLKELFEKNKNTTKLVFFHHPFWNNAVDYYSTSERHLEEIWRTLFEKYDVKAVFNGHVHSYERHEKNGIIYVITGGGGAPLEVEHKKDIEPTTVKLDYGEYHYIIAKVEKDKIIFKVIGVGHIVDKLNTEKITKHHKIIDTFEIKIK</sequence>
<evidence type="ECO:0000313" key="4">
    <source>
        <dbReference type="Proteomes" id="UP000007161"/>
    </source>
</evidence>
<name>H2J656_MARPK</name>
<dbReference type="OrthoDB" id="9809781at2"/>
<reference evidence="3 4" key="1">
    <citation type="journal article" date="2012" name="J. Bacteriol.">
        <title>Complete Genome Sequence of the Thermophilic, Piezophilic, Heterotrophic Bacterium Marinitoga piezophila KA3.</title>
        <authorList>
            <person name="Lucas S."/>
            <person name="Han J."/>
            <person name="Lapidus A."/>
            <person name="Cheng J.F."/>
            <person name="Goodwin L.A."/>
            <person name="Pitluck S."/>
            <person name="Peters L."/>
            <person name="Mikhailova N."/>
            <person name="Teshima H."/>
            <person name="Detter J.C."/>
            <person name="Han C."/>
            <person name="Tapia R."/>
            <person name="Land M."/>
            <person name="Hauser L."/>
            <person name="Kyrpides N.C."/>
            <person name="Ivanova N."/>
            <person name="Pagani I."/>
            <person name="Vannier P."/>
            <person name="Oger P."/>
            <person name="Bartlett D.H."/>
            <person name="Noll K.M."/>
            <person name="Woyke T."/>
            <person name="Jebbar M."/>
        </authorList>
    </citation>
    <scope>NUCLEOTIDE SEQUENCE [LARGE SCALE GENOMIC DNA]</scope>
    <source>
        <strain evidence="4">DSM 14283 / JCM 11233 / KA3</strain>
    </source>
</reference>
<dbReference type="STRING" id="443254.Marpi_0679"/>
<dbReference type="InterPro" id="IPR008963">
    <property type="entry name" value="Purple_acid_Pase-like_N"/>
</dbReference>
<keyword evidence="1" id="KW-0732">Signal</keyword>
<dbReference type="InterPro" id="IPR004843">
    <property type="entry name" value="Calcineurin-like_PHP"/>
</dbReference>
<dbReference type="SUPFAM" id="SSF49363">
    <property type="entry name" value="Purple acid phosphatase, N-terminal domain"/>
    <property type="match status" value="1"/>
</dbReference>
<dbReference type="GO" id="GO:0046872">
    <property type="term" value="F:metal ion binding"/>
    <property type="evidence" value="ECO:0007669"/>
    <property type="project" value="InterPro"/>
</dbReference>
<dbReference type="EMBL" id="CP003257">
    <property type="protein sequence ID" value="AEX85117.1"/>
    <property type="molecule type" value="Genomic_DNA"/>
</dbReference>
<dbReference type="eggNOG" id="COG1409">
    <property type="taxonomic scope" value="Bacteria"/>
</dbReference>
<dbReference type="Proteomes" id="UP000007161">
    <property type="component" value="Chromosome"/>
</dbReference>
<protein>
    <submittedName>
        <fullName evidence="3">Putative phosphohydrolase</fullName>
    </submittedName>
</protein>
<evidence type="ECO:0000256" key="1">
    <source>
        <dbReference type="ARBA" id="ARBA00022729"/>
    </source>
</evidence>
<dbReference type="InterPro" id="IPR029052">
    <property type="entry name" value="Metallo-depent_PP-like"/>
</dbReference>
<reference evidence="4" key="2">
    <citation type="submission" date="2012-01" db="EMBL/GenBank/DDBJ databases">
        <title>Complete sequence of chromosome of Marinitoga piezophila KA3.</title>
        <authorList>
            <person name="Lucas S."/>
            <person name="Han J."/>
            <person name="Lapidus A."/>
            <person name="Cheng J.-F."/>
            <person name="Goodwin L."/>
            <person name="Pitluck S."/>
            <person name="Peters L."/>
            <person name="Mikhailova N."/>
            <person name="Teshima H."/>
            <person name="Detter J.C."/>
            <person name="Han C."/>
            <person name="Tapia R."/>
            <person name="Land M."/>
            <person name="Hauser L."/>
            <person name="Kyrpides N."/>
            <person name="Ivanova N."/>
            <person name="Pagani I."/>
            <person name="Jebbar M."/>
            <person name="Vannier P."/>
            <person name="Oger P."/>
            <person name="Cario A."/>
            <person name="Bartlett D."/>
            <person name="Noll K.M."/>
            <person name="Woyke T."/>
        </authorList>
    </citation>
    <scope>NUCLEOTIDE SEQUENCE [LARGE SCALE GENOMIC DNA]</scope>
    <source>
        <strain evidence="4">DSM 14283 / JCM 11233 / KA3</strain>
    </source>
</reference>
<keyword evidence="4" id="KW-1185">Reference proteome</keyword>
<dbReference type="eggNOG" id="COG3540">
    <property type="taxonomic scope" value="Bacteria"/>
</dbReference>
<keyword evidence="3" id="KW-0378">Hydrolase</keyword>
<proteinExistence type="predicted"/>
<accession>H2J656</accession>
<dbReference type="Pfam" id="PF00149">
    <property type="entry name" value="Metallophos"/>
    <property type="match status" value="1"/>
</dbReference>
<dbReference type="SUPFAM" id="SSF117074">
    <property type="entry name" value="Hypothetical protein PA1324"/>
    <property type="match status" value="1"/>
</dbReference>
<dbReference type="PANTHER" id="PTHR22953">
    <property type="entry name" value="ACID PHOSPHATASE RELATED"/>
    <property type="match status" value="1"/>
</dbReference>
<dbReference type="RefSeq" id="WP_014296189.1">
    <property type="nucleotide sequence ID" value="NC_016751.1"/>
</dbReference>
<organism evidence="3 4">
    <name type="scientific">Marinitoga piezophila (strain DSM 14283 / JCM 11233 / KA3)</name>
    <dbReference type="NCBI Taxonomy" id="443254"/>
    <lineage>
        <taxon>Bacteria</taxon>
        <taxon>Thermotogati</taxon>
        <taxon>Thermotogota</taxon>
        <taxon>Thermotogae</taxon>
        <taxon>Petrotogales</taxon>
        <taxon>Petrotogaceae</taxon>
        <taxon>Marinitoga</taxon>
    </lineage>
</organism>
<dbReference type="InterPro" id="IPR039331">
    <property type="entry name" value="PAPs-like"/>
</dbReference>
<dbReference type="AlphaFoldDB" id="H2J656"/>
<evidence type="ECO:0000313" key="3">
    <source>
        <dbReference type="EMBL" id="AEX85117.1"/>
    </source>
</evidence>
<evidence type="ECO:0000259" key="2">
    <source>
        <dbReference type="Pfam" id="PF00149"/>
    </source>
</evidence>
<feature type="domain" description="Calcineurin-like phosphoesterase" evidence="2">
    <location>
        <begin position="422"/>
        <end position="603"/>
    </location>
</feature>
<dbReference type="SUPFAM" id="SSF56300">
    <property type="entry name" value="Metallo-dependent phosphatases"/>
    <property type="match status" value="1"/>
</dbReference>
<dbReference type="PANTHER" id="PTHR22953:SF153">
    <property type="entry name" value="PURPLE ACID PHOSPHATASE"/>
    <property type="match status" value="1"/>
</dbReference>
<dbReference type="GO" id="GO:0003993">
    <property type="term" value="F:acid phosphatase activity"/>
    <property type="evidence" value="ECO:0007669"/>
    <property type="project" value="InterPro"/>
</dbReference>
<dbReference type="Gene3D" id="3.60.21.10">
    <property type="match status" value="1"/>
</dbReference>
<dbReference type="KEGG" id="mpz:Marpi_0679"/>
<gene>
    <name evidence="3" type="ordered locus">Marpi_0679</name>
</gene>